<dbReference type="AlphaFoldDB" id="A0A1H6SRK4"/>
<feature type="compositionally biased region" description="Basic and acidic residues" evidence="1">
    <location>
        <begin position="37"/>
        <end position="48"/>
    </location>
</feature>
<name>A0A1H6SRK4_9LACT</name>
<dbReference type="OrthoDB" id="2168437at2"/>
<dbReference type="EMBL" id="FNYW01000009">
    <property type="protein sequence ID" value="SEI66545.1"/>
    <property type="molecule type" value="Genomic_DNA"/>
</dbReference>
<organism evidence="3 4">
    <name type="scientific">Alkalibacterium gilvum</name>
    <dbReference type="NCBI Taxonomy" id="1130080"/>
    <lineage>
        <taxon>Bacteria</taxon>
        <taxon>Bacillati</taxon>
        <taxon>Bacillota</taxon>
        <taxon>Bacilli</taxon>
        <taxon>Lactobacillales</taxon>
        <taxon>Carnobacteriaceae</taxon>
        <taxon>Alkalibacterium</taxon>
    </lineage>
</organism>
<gene>
    <name evidence="3" type="ORF">SAMN04488113_10917</name>
</gene>
<keyword evidence="4" id="KW-1185">Reference proteome</keyword>
<keyword evidence="2" id="KW-1133">Transmembrane helix</keyword>
<feature type="transmembrane region" description="Helical" evidence="2">
    <location>
        <begin position="6"/>
        <end position="26"/>
    </location>
</feature>
<sequence>MPLIIGWIIQLIVFFTVVSSIASFFSKSTKNKTKQKKVNDPSEVEAPKRKNKNVRRNEQPQKNKDKRSQREEKYTRTPRARDRVRESYDPIIKDVVTIDNPYSTKEKNTSATFNKKKLKVAVIHKEILDKPVSMRDDW</sequence>
<proteinExistence type="predicted"/>
<keyword evidence="2" id="KW-0472">Membrane</keyword>
<dbReference type="RefSeq" id="WP_091633719.1">
    <property type="nucleotide sequence ID" value="NZ_FNYW01000009.1"/>
</dbReference>
<dbReference type="STRING" id="1130080.SAMN04488113_10917"/>
<dbReference type="Proteomes" id="UP000198564">
    <property type="component" value="Unassembled WGS sequence"/>
</dbReference>
<accession>A0A1H6SRK4</accession>
<reference evidence="4" key="1">
    <citation type="submission" date="2016-10" db="EMBL/GenBank/DDBJ databases">
        <authorList>
            <person name="Varghese N."/>
            <person name="Submissions S."/>
        </authorList>
    </citation>
    <scope>NUCLEOTIDE SEQUENCE [LARGE SCALE GENOMIC DNA]</scope>
    <source>
        <strain evidence="4">DSM 25751</strain>
    </source>
</reference>
<evidence type="ECO:0000313" key="3">
    <source>
        <dbReference type="EMBL" id="SEI66545.1"/>
    </source>
</evidence>
<keyword evidence="2" id="KW-0812">Transmembrane</keyword>
<protein>
    <submittedName>
        <fullName evidence="3">Uncharacterized protein</fullName>
    </submittedName>
</protein>
<feature type="region of interest" description="Disordered" evidence="1">
    <location>
        <begin position="28"/>
        <end position="85"/>
    </location>
</feature>
<evidence type="ECO:0000256" key="2">
    <source>
        <dbReference type="SAM" id="Phobius"/>
    </source>
</evidence>
<feature type="compositionally biased region" description="Basic and acidic residues" evidence="1">
    <location>
        <begin position="55"/>
        <end position="85"/>
    </location>
</feature>
<evidence type="ECO:0000256" key="1">
    <source>
        <dbReference type="SAM" id="MobiDB-lite"/>
    </source>
</evidence>
<evidence type="ECO:0000313" key="4">
    <source>
        <dbReference type="Proteomes" id="UP000198564"/>
    </source>
</evidence>